<evidence type="ECO:0000313" key="2">
    <source>
        <dbReference type="Proteomes" id="UP000735302"/>
    </source>
</evidence>
<keyword evidence="2" id="KW-1185">Reference proteome</keyword>
<proteinExistence type="predicted"/>
<organism evidence="1 2">
    <name type="scientific">Plakobranchus ocellatus</name>
    <dbReference type="NCBI Taxonomy" id="259542"/>
    <lineage>
        <taxon>Eukaryota</taxon>
        <taxon>Metazoa</taxon>
        <taxon>Spiralia</taxon>
        <taxon>Lophotrochozoa</taxon>
        <taxon>Mollusca</taxon>
        <taxon>Gastropoda</taxon>
        <taxon>Heterobranchia</taxon>
        <taxon>Euthyneura</taxon>
        <taxon>Panpulmonata</taxon>
        <taxon>Sacoglossa</taxon>
        <taxon>Placobranchoidea</taxon>
        <taxon>Plakobranchidae</taxon>
        <taxon>Plakobranchus</taxon>
    </lineage>
</organism>
<gene>
    <name evidence="1" type="ORF">PoB_007047600</name>
</gene>
<dbReference type="AlphaFoldDB" id="A0AAV4DIJ8"/>
<name>A0AAV4DIJ8_9GAST</name>
<dbReference type="EMBL" id="BLXT01007928">
    <property type="protein sequence ID" value="GFO43971.1"/>
    <property type="molecule type" value="Genomic_DNA"/>
</dbReference>
<sequence>MSGRYTVQHDQRLVRTPLTGGHFPSLSFANMEKKKLKKAVRAETTCRKSGSGMRRLQSQEHGALVTGTLRYRNIMAARPGRDLVSKQQLHDT</sequence>
<evidence type="ECO:0000313" key="1">
    <source>
        <dbReference type="EMBL" id="GFO43971.1"/>
    </source>
</evidence>
<accession>A0AAV4DIJ8</accession>
<dbReference type="Proteomes" id="UP000735302">
    <property type="component" value="Unassembled WGS sequence"/>
</dbReference>
<reference evidence="1 2" key="1">
    <citation type="journal article" date="2021" name="Elife">
        <title>Chloroplast acquisition without the gene transfer in kleptoplastic sea slugs, Plakobranchus ocellatus.</title>
        <authorList>
            <person name="Maeda T."/>
            <person name="Takahashi S."/>
            <person name="Yoshida T."/>
            <person name="Shimamura S."/>
            <person name="Takaki Y."/>
            <person name="Nagai Y."/>
            <person name="Toyoda A."/>
            <person name="Suzuki Y."/>
            <person name="Arimoto A."/>
            <person name="Ishii H."/>
            <person name="Satoh N."/>
            <person name="Nishiyama T."/>
            <person name="Hasebe M."/>
            <person name="Maruyama T."/>
            <person name="Minagawa J."/>
            <person name="Obokata J."/>
            <person name="Shigenobu S."/>
        </authorList>
    </citation>
    <scope>NUCLEOTIDE SEQUENCE [LARGE SCALE GENOMIC DNA]</scope>
</reference>
<comment type="caution">
    <text evidence="1">The sequence shown here is derived from an EMBL/GenBank/DDBJ whole genome shotgun (WGS) entry which is preliminary data.</text>
</comment>
<protein>
    <submittedName>
        <fullName evidence="1">Uncharacterized protein</fullName>
    </submittedName>
</protein>